<sequence length="83" mass="9532">MNLIQEAYEKKGISRSLKILSMIEKKALKSVKGVSKEKEKNVENEFKIRGRYILVTKNNLKAVKRAVLIELSKKIGIEVDEED</sequence>
<protein>
    <submittedName>
        <fullName evidence="1">60S ribosomal protein L38</fullName>
    </submittedName>
</protein>
<dbReference type="WBParaSite" id="SSTP_0000701600.1">
    <property type="protein sequence ID" value="SSTP_0000701600.1"/>
    <property type="gene ID" value="SSTP_0000701600"/>
</dbReference>
<dbReference type="AlphaFoldDB" id="A0A0K0EBZ9"/>
<name>A0A0K0EBZ9_STRER</name>
<evidence type="ECO:0000313" key="1">
    <source>
        <dbReference type="WBParaSite" id="SSTP_0000701600.1"/>
    </source>
</evidence>
<reference evidence="1" key="1">
    <citation type="submission" date="2015-08" db="UniProtKB">
        <authorList>
            <consortium name="WormBaseParasite"/>
        </authorList>
    </citation>
    <scope>IDENTIFICATION</scope>
</reference>
<organism evidence="1">
    <name type="scientific">Strongyloides stercoralis</name>
    <name type="common">Threadworm</name>
    <dbReference type="NCBI Taxonomy" id="6248"/>
    <lineage>
        <taxon>Eukaryota</taxon>
        <taxon>Metazoa</taxon>
        <taxon>Ecdysozoa</taxon>
        <taxon>Nematoda</taxon>
        <taxon>Chromadorea</taxon>
        <taxon>Rhabditida</taxon>
        <taxon>Tylenchina</taxon>
        <taxon>Panagrolaimomorpha</taxon>
        <taxon>Strongyloidoidea</taxon>
        <taxon>Strongyloididae</taxon>
        <taxon>Strongyloides</taxon>
    </lineage>
</organism>
<accession>A0A0K0EBZ9</accession>
<proteinExistence type="predicted"/>